<dbReference type="PROSITE" id="PS00012">
    <property type="entry name" value="PHOSPHOPANTETHEINE"/>
    <property type="match status" value="1"/>
</dbReference>
<dbReference type="SMART" id="SM00823">
    <property type="entry name" value="PKS_PP"/>
    <property type="match status" value="1"/>
</dbReference>
<keyword evidence="1" id="KW-0596">Phosphopantetheine</keyword>
<dbReference type="InterPro" id="IPR020806">
    <property type="entry name" value="PKS_PP-bd"/>
</dbReference>
<gene>
    <name evidence="4" type="ORF">GCM10022236_38470</name>
</gene>
<evidence type="ECO:0000259" key="3">
    <source>
        <dbReference type="PROSITE" id="PS50075"/>
    </source>
</evidence>
<keyword evidence="2" id="KW-0597">Phosphoprotein</keyword>
<accession>A0ABP7AHH5</accession>
<evidence type="ECO:0000256" key="1">
    <source>
        <dbReference type="ARBA" id="ARBA00022450"/>
    </source>
</evidence>
<dbReference type="InterPro" id="IPR009081">
    <property type="entry name" value="PP-bd_ACP"/>
</dbReference>
<dbReference type="Proteomes" id="UP001501490">
    <property type="component" value="Unassembled WGS sequence"/>
</dbReference>
<dbReference type="Gene3D" id="1.10.1200.10">
    <property type="entry name" value="ACP-like"/>
    <property type="match status" value="1"/>
</dbReference>
<reference evidence="5" key="1">
    <citation type="journal article" date="2019" name="Int. J. Syst. Evol. Microbiol.">
        <title>The Global Catalogue of Microorganisms (GCM) 10K type strain sequencing project: providing services to taxonomists for standard genome sequencing and annotation.</title>
        <authorList>
            <consortium name="The Broad Institute Genomics Platform"/>
            <consortium name="The Broad Institute Genome Sequencing Center for Infectious Disease"/>
            <person name="Wu L."/>
            <person name="Ma J."/>
        </authorList>
    </citation>
    <scope>NUCLEOTIDE SEQUENCE [LARGE SCALE GENOMIC DNA]</scope>
    <source>
        <strain evidence="5">JCM 16929</strain>
    </source>
</reference>
<evidence type="ECO:0000256" key="2">
    <source>
        <dbReference type="ARBA" id="ARBA00022553"/>
    </source>
</evidence>
<keyword evidence="5" id="KW-1185">Reference proteome</keyword>
<dbReference type="InterPro" id="IPR036736">
    <property type="entry name" value="ACP-like_sf"/>
</dbReference>
<dbReference type="InterPro" id="IPR006162">
    <property type="entry name" value="Ppantetheine_attach_site"/>
</dbReference>
<dbReference type="Pfam" id="PF00550">
    <property type="entry name" value="PP-binding"/>
    <property type="match status" value="1"/>
</dbReference>
<protein>
    <submittedName>
        <fullName evidence="4">Acyl carrier protein</fullName>
    </submittedName>
</protein>
<dbReference type="PROSITE" id="PS50075">
    <property type="entry name" value="CARRIER"/>
    <property type="match status" value="1"/>
</dbReference>
<name>A0ABP7AHH5_9ACTN</name>
<evidence type="ECO:0000313" key="4">
    <source>
        <dbReference type="EMBL" id="GAA3632241.1"/>
    </source>
</evidence>
<sequence>MTTMAEFGKDQLVEAMRAAAGEDESTDLASTVFEASFADLGYDSLAVLEIASRIEREYGIDLPEDTMAGVETPAELVDLVNGQLRAVA</sequence>
<evidence type="ECO:0000313" key="5">
    <source>
        <dbReference type="Proteomes" id="UP001501490"/>
    </source>
</evidence>
<proteinExistence type="predicted"/>
<organism evidence="4 5">
    <name type="scientific">Microlunatus ginsengisoli</name>
    <dbReference type="NCBI Taxonomy" id="363863"/>
    <lineage>
        <taxon>Bacteria</taxon>
        <taxon>Bacillati</taxon>
        <taxon>Actinomycetota</taxon>
        <taxon>Actinomycetes</taxon>
        <taxon>Propionibacteriales</taxon>
        <taxon>Propionibacteriaceae</taxon>
        <taxon>Microlunatus</taxon>
    </lineage>
</organism>
<dbReference type="EMBL" id="BAABAB010000029">
    <property type="protein sequence ID" value="GAA3632241.1"/>
    <property type="molecule type" value="Genomic_DNA"/>
</dbReference>
<feature type="domain" description="Carrier" evidence="3">
    <location>
        <begin position="4"/>
        <end position="84"/>
    </location>
</feature>
<dbReference type="SUPFAM" id="SSF47336">
    <property type="entry name" value="ACP-like"/>
    <property type="match status" value="1"/>
</dbReference>
<comment type="caution">
    <text evidence="4">The sequence shown here is derived from an EMBL/GenBank/DDBJ whole genome shotgun (WGS) entry which is preliminary data.</text>
</comment>